<dbReference type="RefSeq" id="WP_345885515.1">
    <property type="nucleotide sequence ID" value="NZ_JBDFRB010000010.1"/>
</dbReference>
<reference evidence="1 2" key="1">
    <citation type="submission" date="2024-05" db="EMBL/GenBank/DDBJ databases">
        <title>Sinomonas sp. nov., isolated from a waste landfill.</title>
        <authorList>
            <person name="Zhao Y."/>
        </authorList>
    </citation>
    <scope>NUCLEOTIDE SEQUENCE [LARGE SCALE GENOMIC DNA]</scope>
    <source>
        <strain evidence="1 2">CCTCC AB2014300</strain>
    </source>
</reference>
<accession>A0ABU9X2U7</accession>
<organism evidence="1 2">
    <name type="scientific">Sinomonas halotolerans</name>
    <dbReference type="NCBI Taxonomy" id="1644133"/>
    <lineage>
        <taxon>Bacteria</taxon>
        <taxon>Bacillati</taxon>
        <taxon>Actinomycetota</taxon>
        <taxon>Actinomycetes</taxon>
        <taxon>Micrococcales</taxon>
        <taxon>Micrococcaceae</taxon>
        <taxon>Sinomonas</taxon>
    </lineage>
</organism>
<evidence type="ECO:0000313" key="2">
    <source>
        <dbReference type="Proteomes" id="UP001422074"/>
    </source>
</evidence>
<name>A0ABU9X2U7_9MICC</name>
<protein>
    <submittedName>
        <fullName evidence="1">Uncharacterized protein</fullName>
    </submittedName>
</protein>
<sequence length="57" mass="5918">MSGRALGVGLNGYLIDVGAGIQQTLPSFMVLGLPDSALKEAREGITCSSSALRVPIW</sequence>
<gene>
    <name evidence="1" type="ORF">ABCQ75_11500</name>
</gene>
<evidence type="ECO:0000313" key="1">
    <source>
        <dbReference type="EMBL" id="MEN2745159.1"/>
    </source>
</evidence>
<keyword evidence="2" id="KW-1185">Reference proteome</keyword>
<dbReference type="Proteomes" id="UP001422074">
    <property type="component" value="Unassembled WGS sequence"/>
</dbReference>
<comment type="caution">
    <text evidence="1">The sequence shown here is derived from an EMBL/GenBank/DDBJ whole genome shotgun (WGS) entry which is preliminary data.</text>
</comment>
<dbReference type="EMBL" id="JBDFRB010000010">
    <property type="protein sequence ID" value="MEN2745159.1"/>
    <property type="molecule type" value="Genomic_DNA"/>
</dbReference>
<proteinExistence type="predicted"/>